<evidence type="ECO:0000256" key="1">
    <source>
        <dbReference type="SAM" id="Phobius"/>
    </source>
</evidence>
<gene>
    <name evidence="2" type="ORF">FPLFYP42_03445</name>
</gene>
<organism evidence="2">
    <name type="scientific">Flavonifractor plautii</name>
    <name type="common">Fusobacterium plautii</name>
    <dbReference type="NCBI Taxonomy" id="292800"/>
    <lineage>
        <taxon>Bacteria</taxon>
        <taxon>Bacillati</taxon>
        <taxon>Bacillota</taxon>
        <taxon>Clostridia</taxon>
        <taxon>Eubacteriales</taxon>
        <taxon>Oscillospiraceae</taxon>
        <taxon>Flavonifractor</taxon>
    </lineage>
</organism>
<dbReference type="EMBL" id="CACRUB010000052">
    <property type="protein sequence ID" value="VYU69291.1"/>
    <property type="molecule type" value="Genomic_DNA"/>
</dbReference>
<sequence length="90" mass="10293">MVAAICTIAVLLLRHKQFAARLSVPFLALSLWVIMNGISTLYAVSGKFALWAFVVLLASFCFWPLPEARMTSWDVDLPRCWRVLRPLQVW</sequence>
<dbReference type="AlphaFoldDB" id="A0A6N3GZ72"/>
<feature type="transmembrane region" description="Helical" evidence="1">
    <location>
        <begin position="43"/>
        <end position="63"/>
    </location>
</feature>
<keyword evidence="1" id="KW-1133">Transmembrane helix</keyword>
<proteinExistence type="predicted"/>
<keyword evidence="1" id="KW-0812">Transmembrane</keyword>
<reference evidence="2" key="1">
    <citation type="submission" date="2019-11" db="EMBL/GenBank/DDBJ databases">
        <authorList>
            <person name="Feng L."/>
        </authorList>
    </citation>
    <scope>NUCLEOTIDE SEQUENCE</scope>
    <source>
        <strain evidence="2">FplautiiLFYP42</strain>
    </source>
</reference>
<evidence type="ECO:0000313" key="2">
    <source>
        <dbReference type="EMBL" id="VYU69291.1"/>
    </source>
</evidence>
<name>A0A6N3GZ72_FLAPL</name>
<keyword evidence="1" id="KW-0472">Membrane</keyword>
<accession>A0A6N3GZ72</accession>
<protein>
    <submittedName>
        <fullName evidence="2">Uncharacterized protein</fullName>
    </submittedName>
</protein>